<sequence length="75" mass="8578">MPLYMEHWFSKLTSMAKKIFSPTTVSLNCKSPRSNISSSASFPRVKFQLRLSITSLTIAGIIKRTRNMFKKVSHN</sequence>
<evidence type="ECO:0000313" key="1">
    <source>
        <dbReference type="EMBL" id="JAP12921.1"/>
    </source>
</evidence>
<name>A0A0V0GYT8_SOLCH</name>
<accession>A0A0V0GYT8</accession>
<organism evidence="1">
    <name type="scientific">Solanum chacoense</name>
    <name type="common">Chaco potato</name>
    <dbReference type="NCBI Taxonomy" id="4108"/>
    <lineage>
        <taxon>Eukaryota</taxon>
        <taxon>Viridiplantae</taxon>
        <taxon>Streptophyta</taxon>
        <taxon>Embryophyta</taxon>
        <taxon>Tracheophyta</taxon>
        <taxon>Spermatophyta</taxon>
        <taxon>Magnoliopsida</taxon>
        <taxon>eudicotyledons</taxon>
        <taxon>Gunneridae</taxon>
        <taxon>Pentapetalae</taxon>
        <taxon>asterids</taxon>
        <taxon>lamiids</taxon>
        <taxon>Solanales</taxon>
        <taxon>Solanaceae</taxon>
        <taxon>Solanoideae</taxon>
        <taxon>Solaneae</taxon>
        <taxon>Solanum</taxon>
    </lineage>
</organism>
<reference evidence="1" key="1">
    <citation type="submission" date="2015-12" db="EMBL/GenBank/DDBJ databases">
        <title>Gene expression during late stages of embryo sac development: a critical building block for successful pollen-pistil interactions.</title>
        <authorList>
            <person name="Liu Y."/>
            <person name="Joly V."/>
            <person name="Sabar M."/>
            <person name="Matton D.P."/>
        </authorList>
    </citation>
    <scope>NUCLEOTIDE SEQUENCE</scope>
</reference>
<dbReference type="EMBL" id="GEDG01028835">
    <property type="protein sequence ID" value="JAP12921.1"/>
    <property type="molecule type" value="Transcribed_RNA"/>
</dbReference>
<proteinExistence type="predicted"/>
<protein>
    <submittedName>
        <fullName evidence="1">Putative ovule protein</fullName>
    </submittedName>
</protein>
<dbReference type="AlphaFoldDB" id="A0A0V0GYT8"/>